<evidence type="ECO:0000313" key="9">
    <source>
        <dbReference type="Proteomes" id="UP000550895"/>
    </source>
</evidence>
<dbReference type="AlphaFoldDB" id="A0A7W8HRU9"/>
<evidence type="ECO:0000256" key="3">
    <source>
        <dbReference type="ARBA" id="ARBA00022491"/>
    </source>
</evidence>
<evidence type="ECO:0000256" key="4">
    <source>
        <dbReference type="ARBA" id="ARBA00023015"/>
    </source>
</evidence>
<evidence type="ECO:0000256" key="6">
    <source>
        <dbReference type="ARBA" id="ARBA00029628"/>
    </source>
</evidence>
<dbReference type="InterPro" id="IPR002712">
    <property type="entry name" value="CcdB"/>
</dbReference>
<name>A0A7W8HRU9_9HYPH</name>
<protein>
    <recommendedName>
        <fullName evidence="2">Toxin CcdB</fullName>
    </recommendedName>
    <alternativeName>
        <fullName evidence="7">Cytotoxic protein CcdB</fullName>
    </alternativeName>
    <alternativeName>
        <fullName evidence="6">Protein LetD</fullName>
    </alternativeName>
</protein>
<dbReference type="Gene3D" id="2.30.30.110">
    <property type="match status" value="1"/>
</dbReference>
<evidence type="ECO:0000256" key="2">
    <source>
        <dbReference type="ARBA" id="ARBA00015075"/>
    </source>
</evidence>
<gene>
    <name evidence="8" type="ORF">HNR26_002112</name>
</gene>
<evidence type="ECO:0000313" key="8">
    <source>
        <dbReference type="EMBL" id="MBB5276060.1"/>
    </source>
</evidence>
<dbReference type="InterPro" id="IPR011067">
    <property type="entry name" value="Plasmid_toxin/cell-grow_inhib"/>
</dbReference>
<evidence type="ECO:0000256" key="1">
    <source>
        <dbReference type="ARBA" id="ARBA00005230"/>
    </source>
</evidence>
<organism evidence="8 9">
    <name type="scientific">Rhizobium rosettiformans</name>
    <dbReference type="NCBI Taxonomy" id="1368430"/>
    <lineage>
        <taxon>Bacteria</taxon>
        <taxon>Pseudomonadati</taxon>
        <taxon>Pseudomonadota</taxon>
        <taxon>Alphaproteobacteria</taxon>
        <taxon>Hyphomicrobiales</taxon>
        <taxon>Rhizobiaceae</taxon>
        <taxon>Rhizobium/Agrobacterium group</taxon>
        <taxon>Rhizobium</taxon>
    </lineage>
</organism>
<dbReference type="GO" id="GO:0006276">
    <property type="term" value="P:plasmid maintenance"/>
    <property type="evidence" value="ECO:0007669"/>
    <property type="project" value="InterPro"/>
</dbReference>
<evidence type="ECO:0000256" key="5">
    <source>
        <dbReference type="ARBA" id="ARBA00023163"/>
    </source>
</evidence>
<dbReference type="GO" id="GO:0008657">
    <property type="term" value="F:DNA topoisomerase type II (double strand cut, ATP-hydrolyzing) inhibitor activity"/>
    <property type="evidence" value="ECO:0007669"/>
    <property type="project" value="InterPro"/>
</dbReference>
<keyword evidence="3" id="KW-0678">Repressor</keyword>
<dbReference type="Pfam" id="PF01845">
    <property type="entry name" value="CcdB"/>
    <property type="match status" value="1"/>
</dbReference>
<keyword evidence="9" id="KW-1185">Reference proteome</keyword>
<reference evidence="8 9" key="1">
    <citation type="submission" date="2020-08" db="EMBL/GenBank/DDBJ databases">
        <title>Genomic Encyclopedia of Type Strains, Phase IV (KMG-IV): sequencing the most valuable type-strain genomes for metagenomic binning, comparative biology and taxonomic classification.</title>
        <authorList>
            <person name="Goeker M."/>
        </authorList>
    </citation>
    <scope>NUCLEOTIDE SEQUENCE [LARGE SCALE GENOMIC DNA]</scope>
    <source>
        <strain evidence="8 9">DSM 26376</strain>
    </source>
</reference>
<comment type="similarity">
    <text evidence="1">Belongs to the CcdB toxin family.</text>
</comment>
<dbReference type="EMBL" id="JACHGA010000004">
    <property type="protein sequence ID" value="MBB5276060.1"/>
    <property type="molecule type" value="Genomic_DNA"/>
</dbReference>
<accession>A0A7W8HRU9</accession>
<evidence type="ECO:0000256" key="7">
    <source>
        <dbReference type="ARBA" id="ARBA00033135"/>
    </source>
</evidence>
<dbReference type="Proteomes" id="UP000550895">
    <property type="component" value="Unassembled WGS sequence"/>
</dbReference>
<keyword evidence="4" id="KW-0805">Transcription regulation</keyword>
<comment type="caution">
    <text evidence="8">The sequence shown here is derived from an EMBL/GenBank/DDBJ whole genome shotgun (WGS) entry which is preliminary data.</text>
</comment>
<dbReference type="SUPFAM" id="SSF50118">
    <property type="entry name" value="Cell growth inhibitor/plasmid maintenance toxic component"/>
    <property type="match status" value="1"/>
</dbReference>
<keyword evidence="5" id="KW-0804">Transcription</keyword>
<proteinExistence type="inferred from homology"/>
<sequence>MTRFHVHRIGNDGSLALDLQSNLLDALTTRVVVPLVPIGEVENLIPRLNPA</sequence>